<evidence type="ECO:0000256" key="3">
    <source>
        <dbReference type="SAM" id="Phobius"/>
    </source>
</evidence>
<feature type="transmembrane region" description="Helical" evidence="3">
    <location>
        <begin position="143"/>
        <end position="163"/>
    </location>
</feature>
<keyword evidence="1" id="KW-0175">Coiled coil</keyword>
<sequence>MVVENSNKEMHSELNDAELDPVSQESARQEMDEYLESLQEREKGLKAMEDAQQFLEDQLEDANTEIDRLRRELDKAVVEAEESEYLRQEADNARKQLENTLYSIQEGVEDAKVTDLRDERMHRRQGVVGIDAVTRGPFIRGMLAGIIAGAAVALLALEIVALGNGKGELISLLLDSASG</sequence>
<evidence type="ECO:0000313" key="5">
    <source>
        <dbReference type="Proteomes" id="UP000031631"/>
    </source>
</evidence>
<evidence type="ECO:0000313" key="4">
    <source>
        <dbReference type="EMBL" id="BAO43342.1"/>
    </source>
</evidence>
<feature type="coiled-coil region" evidence="1">
    <location>
        <begin position="38"/>
        <end position="100"/>
    </location>
</feature>
<name>A0A7U6JGY9_9GAMM</name>
<keyword evidence="3" id="KW-0812">Transmembrane</keyword>
<dbReference type="AlphaFoldDB" id="A0A7U6JGY9"/>
<organism evidence="4 5">
    <name type="scientific">Thiolapillus brandeum</name>
    <dbReference type="NCBI Taxonomy" id="1076588"/>
    <lineage>
        <taxon>Bacteria</taxon>
        <taxon>Pseudomonadati</taxon>
        <taxon>Pseudomonadota</taxon>
        <taxon>Gammaproteobacteria</taxon>
        <taxon>Chromatiales</taxon>
        <taxon>Sedimenticolaceae</taxon>
        <taxon>Thiolapillus</taxon>
    </lineage>
</organism>
<proteinExistence type="predicted"/>
<keyword evidence="5" id="KW-1185">Reference proteome</keyword>
<dbReference type="KEGG" id="tbn:TBH_C0397"/>
<evidence type="ECO:0000256" key="1">
    <source>
        <dbReference type="SAM" id="Coils"/>
    </source>
</evidence>
<accession>A0A7U6JGY9</accession>
<feature type="compositionally biased region" description="Basic and acidic residues" evidence="2">
    <location>
        <begin position="1"/>
        <end position="14"/>
    </location>
</feature>
<keyword evidence="3" id="KW-0472">Membrane</keyword>
<dbReference type="EMBL" id="AP012273">
    <property type="protein sequence ID" value="BAO43342.1"/>
    <property type="molecule type" value="Genomic_DNA"/>
</dbReference>
<protein>
    <submittedName>
        <fullName evidence="4">Uncharacterized protein</fullName>
    </submittedName>
</protein>
<evidence type="ECO:0000256" key="2">
    <source>
        <dbReference type="SAM" id="MobiDB-lite"/>
    </source>
</evidence>
<keyword evidence="3" id="KW-1133">Transmembrane helix</keyword>
<dbReference type="Proteomes" id="UP000031631">
    <property type="component" value="Chromosome"/>
</dbReference>
<reference evidence="4 5" key="1">
    <citation type="journal article" date="2014" name="PLoS ONE">
        <title>Physiological and genomic features of a novel sulfur-oxidizing gammaproteobacterium belonging to a previously uncultivated symbiotic lineage isolated from a hydrothermal vent.</title>
        <authorList>
            <person name="Nunoura T."/>
            <person name="Takaki Y."/>
            <person name="Kazama H."/>
            <person name="Kakuta J."/>
            <person name="Shimamura S."/>
            <person name="Makita H."/>
            <person name="Hirai M."/>
            <person name="Miyazaki M."/>
            <person name="Takai K."/>
        </authorList>
    </citation>
    <scope>NUCLEOTIDE SEQUENCE [LARGE SCALE GENOMIC DNA]</scope>
    <source>
        <strain evidence="4 5">Hiromi1</strain>
    </source>
</reference>
<feature type="region of interest" description="Disordered" evidence="2">
    <location>
        <begin position="1"/>
        <end position="31"/>
    </location>
</feature>
<gene>
    <name evidence="4" type="ORF">TBH_C0397</name>
</gene>